<gene>
    <name evidence="3" type="ORF">ACFS5J_09010</name>
</gene>
<keyword evidence="3" id="KW-0378">Hydrolase</keyword>
<dbReference type="InterPro" id="IPR034122">
    <property type="entry name" value="Retropepsin-like_bacterial"/>
</dbReference>
<evidence type="ECO:0000313" key="4">
    <source>
        <dbReference type="Proteomes" id="UP001597534"/>
    </source>
</evidence>
<sequence>MKKIVCLFFLALLLSCKSTKIFTSGSVKMSNTGVETIPVQFINSLPLINVTINEKDYVFIFDTGAPTVISTAIYNELELKPIKKGTVSDSKNNRNTQILTRVPQIKLGEATFHDIGCVVIDFSVPELSCYNIQGIIGANQMAKAIWKVNYSEEKISFTKDSTQFNLSNFDIEFPFLTKPQQTPLLKSKLFGENAMLTFDTGYTGKIEISNFSETIMDTVKKIKNVAVEGVSTVGIYGGGNKEVNYRFVTDSITIANTVFENVLMETNTSSLLGNTFLKNYEFVMDWTKSKIYLKAINTEKESFNTFGFSYRFLENKPIISIVVQDSLNPIKLGDEIISINAINLENLTKEEACDYYINRIEKNLKEINIAVRRNDTILNFKLDKKTLLKE</sequence>
<dbReference type="CDD" id="cd00136">
    <property type="entry name" value="PDZ_canonical"/>
    <property type="match status" value="1"/>
</dbReference>
<feature type="domain" description="PDZ" evidence="2">
    <location>
        <begin position="295"/>
        <end position="352"/>
    </location>
</feature>
<dbReference type="CDD" id="cd05483">
    <property type="entry name" value="retropepsin_like_bacteria"/>
    <property type="match status" value="1"/>
</dbReference>
<evidence type="ECO:0000256" key="1">
    <source>
        <dbReference type="SAM" id="SignalP"/>
    </source>
</evidence>
<evidence type="ECO:0000259" key="2">
    <source>
        <dbReference type="PROSITE" id="PS50106"/>
    </source>
</evidence>
<dbReference type="SUPFAM" id="SSF50630">
    <property type="entry name" value="Acid proteases"/>
    <property type="match status" value="1"/>
</dbReference>
<dbReference type="PROSITE" id="PS51257">
    <property type="entry name" value="PROKAR_LIPOPROTEIN"/>
    <property type="match status" value="1"/>
</dbReference>
<dbReference type="EMBL" id="JBHUPC010000013">
    <property type="protein sequence ID" value="MFD2892148.1"/>
    <property type="molecule type" value="Genomic_DNA"/>
</dbReference>
<dbReference type="InterPro" id="IPR021109">
    <property type="entry name" value="Peptidase_aspartic_dom_sf"/>
</dbReference>
<proteinExistence type="predicted"/>
<dbReference type="InterPro" id="IPR036034">
    <property type="entry name" value="PDZ_sf"/>
</dbReference>
<dbReference type="Gene3D" id="2.40.70.10">
    <property type="entry name" value="Acid Proteases"/>
    <property type="match status" value="2"/>
</dbReference>
<accession>A0ABW5YMF0</accession>
<feature type="chain" id="PRO_5046834112" evidence="1">
    <location>
        <begin position="22"/>
        <end position="390"/>
    </location>
</feature>
<dbReference type="Proteomes" id="UP001597534">
    <property type="component" value="Unassembled WGS sequence"/>
</dbReference>
<dbReference type="GO" id="GO:0008233">
    <property type="term" value="F:peptidase activity"/>
    <property type="evidence" value="ECO:0007669"/>
    <property type="project" value="UniProtKB-KW"/>
</dbReference>
<keyword evidence="1" id="KW-0732">Signal</keyword>
<organism evidence="3 4">
    <name type="scientific">Flavobacterium chuncheonense</name>
    <dbReference type="NCBI Taxonomy" id="2026653"/>
    <lineage>
        <taxon>Bacteria</taxon>
        <taxon>Pseudomonadati</taxon>
        <taxon>Bacteroidota</taxon>
        <taxon>Flavobacteriia</taxon>
        <taxon>Flavobacteriales</taxon>
        <taxon>Flavobacteriaceae</taxon>
        <taxon>Flavobacterium</taxon>
    </lineage>
</organism>
<dbReference type="Pfam" id="PF13650">
    <property type="entry name" value="Asp_protease_2"/>
    <property type="match status" value="1"/>
</dbReference>
<feature type="signal peptide" evidence="1">
    <location>
        <begin position="1"/>
        <end position="21"/>
    </location>
</feature>
<dbReference type="PROSITE" id="PS50106">
    <property type="entry name" value="PDZ"/>
    <property type="match status" value="1"/>
</dbReference>
<dbReference type="InterPro" id="IPR001478">
    <property type="entry name" value="PDZ"/>
</dbReference>
<keyword evidence="3" id="KW-0645">Protease</keyword>
<keyword evidence="4" id="KW-1185">Reference proteome</keyword>
<evidence type="ECO:0000313" key="3">
    <source>
        <dbReference type="EMBL" id="MFD2892148.1"/>
    </source>
</evidence>
<name>A0ABW5YMF0_9FLAO</name>
<protein>
    <submittedName>
        <fullName evidence="3">Aspartyl protease family protein</fullName>
    </submittedName>
</protein>
<comment type="caution">
    <text evidence="3">The sequence shown here is derived from an EMBL/GenBank/DDBJ whole genome shotgun (WGS) entry which is preliminary data.</text>
</comment>
<reference evidence="4" key="1">
    <citation type="journal article" date="2019" name="Int. J. Syst. Evol. Microbiol.">
        <title>The Global Catalogue of Microorganisms (GCM) 10K type strain sequencing project: providing services to taxonomists for standard genome sequencing and annotation.</title>
        <authorList>
            <consortium name="The Broad Institute Genomics Platform"/>
            <consortium name="The Broad Institute Genome Sequencing Center for Infectious Disease"/>
            <person name="Wu L."/>
            <person name="Ma J."/>
        </authorList>
    </citation>
    <scope>NUCLEOTIDE SEQUENCE [LARGE SCALE GENOMIC DNA]</scope>
    <source>
        <strain evidence="4">KCTC 22671</strain>
    </source>
</reference>
<dbReference type="SUPFAM" id="SSF50156">
    <property type="entry name" value="PDZ domain-like"/>
    <property type="match status" value="1"/>
</dbReference>
<dbReference type="GO" id="GO:0006508">
    <property type="term" value="P:proteolysis"/>
    <property type="evidence" value="ECO:0007669"/>
    <property type="project" value="UniProtKB-KW"/>
</dbReference>